<evidence type="ECO:0000256" key="1">
    <source>
        <dbReference type="SAM" id="MobiDB-lite"/>
    </source>
</evidence>
<dbReference type="EMBL" id="ASHM01008420">
    <property type="protein sequence ID" value="PNY16318.1"/>
    <property type="molecule type" value="Genomic_DNA"/>
</dbReference>
<gene>
    <name evidence="2" type="ORF">L195_g013035</name>
</gene>
<comment type="caution">
    <text evidence="2">The sequence shown here is derived from an EMBL/GenBank/DDBJ whole genome shotgun (WGS) entry which is preliminary data.</text>
</comment>
<feature type="region of interest" description="Disordered" evidence="1">
    <location>
        <begin position="52"/>
        <end position="71"/>
    </location>
</feature>
<dbReference type="AlphaFoldDB" id="A0A2K3PM02"/>
<protein>
    <submittedName>
        <fullName evidence="2">Uncharacterized protein</fullName>
    </submittedName>
</protein>
<evidence type="ECO:0000313" key="3">
    <source>
        <dbReference type="Proteomes" id="UP000236291"/>
    </source>
</evidence>
<dbReference type="Proteomes" id="UP000236291">
    <property type="component" value="Unassembled WGS sequence"/>
</dbReference>
<feature type="compositionally biased region" description="Polar residues" evidence="1">
    <location>
        <begin position="52"/>
        <end position="63"/>
    </location>
</feature>
<reference evidence="2 3" key="1">
    <citation type="journal article" date="2014" name="Am. J. Bot.">
        <title>Genome assembly and annotation for red clover (Trifolium pratense; Fabaceae).</title>
        <authorList>
            <person name="Istvanek J."/>
            <person name="Jaros M."/>
            <person name="Krenek A."/>
            <person name="Repkova J."/>
        </authorList>
    </citation>
    <scope>NUCLEOTIDE SEQUENCE [LARGE SCALE GENOMIC DNA]</scope>
    <source>
        <strain evidence="3">cv. Tatra</strain>
        <tissue evidence="2">Young leaves</tissue>
    </source>
</reference>
<organism evidence="2 3">
    <name type="scientific">Trifolium pratense</name>
    <name type="common">Red clover</name>
    <dbReference type="NCBI Taxonomy" id="57577"/>
    <lineage>
        <taxon>Eukaryota</taxon>
        <taxon>Viridiplantae</taxon>
        <taxon>Streptophyta</taxon>
        <taxon>Embryophyta</taxon>
        <taxon>Tracheophyta</taxon>
        <taxon>Spermatophyta</taxon>
        <taxon>Magnoliopsida</taxon>
        <taxon>eudicotyledons</taxon>
        <taxon>Gunneridae</taxon>
        <taxon>Pentapetalae</taxon>
        <taxon>rosids</taxon>
        <taxon>fabids</taxon>
        <taxon>Fabales</taxon>
        <taxon>Fabaceae</taxon>
        <taxon>Papilionoideae</taxon>
        <taxon>50 kb inversion clade</taxon>
        <taxon>NPAAA clade</taxon>
        <taxon>Hologalegina</taxon>
        <taxon>IRL clade</taxon>
        <taxon>Trifolieae</taxon>
        <taxon>Trifolium</taxon>
    </lineage>
</organism>
<sequence length="110" mass="12364">MNNTQSLIWDRQINTQQCLTVRKGLYCLGDWVPQYNVVITPIETKYAINTPRTKNTSSIGGKSSETRAKRLKVSERSVGGVQWDRRVPIGDSRGKIGGMGEHRLEIEEGC</sequence>
<reference evidence="2 3" key="2">
    <citation type="journal article" date="2017" name="Front. Plant Sci.">
        <title>Gene Classification and Mining of Molecular Markers Useful in Red Clover (Trifolium pratense) Breeding.</title>
        <authorList>
            <person name="Istvanek J."/>
            <person name="Dluhosova J."/>
            <person name="Dluhos P."/>
            <person name="Patkova L."/>
            <person name="Nedelnik J."/>
            <person name="Repkova J."/>
        </authorList>
    </citation>
    <scope>NUCLEOTIDE SEQUENCE [LARGE SCALE GENOMIC DNA]</scope>
    <source>
        <strain evidence="3">cv. Tatra</strain>
        <tissue evidence="2">Young leaves</tissue>
    </source>
</reference>
<name>A0A2K3PM02_TRIPR</name>
<evidence type="ECO:0000313" key="2">
    <source>
        <dbReference type="EMBL" id="PNY16318.1"/>
    </source>
</evidence>
<proteinExistence type="predicted"/>
<accession>A0A2K3PM02</accession>